<comment type="subcellular location">
    <subcellularLocation>
        <location evidence="2">Membrane</location>
    </subcellularLocation>
</comment>
<evidence type="ECO:0000256" key="2">
    <source>
        <dbReference type="ARBA" id="ARBA00004370"/>
    </source>
</evidence>
<keyword evidence="5" id="KW-0001">2Fe-2S</keyword>
<dbReference type="PROSITE" id="PS51839">
    <property type="entry name" value="4FE4S_HC3"/>
    <property type="match status" value="1"/>
</dbReference>
<dbReference type="EMBL" id="LS483254">
    <property type="protein sequence ID" value="SQD92518.1"/>
    <property type="molecule type" value="Genomic_DNA"/>
</dbReference>
<evidence type="ECO:0000259" key="16">
    <source>
        <dbReference type="PROSITE" id="PS51839"/>
    </source>
</evidence>
<dbReference type="InterPro" id="IPR017900">
    <property type="entry name" value="4Fe4S_Fe_S_CS"/>
</dbReference>
<dbReference type="GO" id="GO:0016491">
    <property type="term" value="F:oxidoreductase activity"/>
    <property type="evidence" value="ECO:0007669"/>
    <property type="project" value="InterPro"/>
</dbReference>
<keyword evidence="9" id="KW-0408">Iron</keyword>
<keyword evidence="10" id="KW-0411">Iron-sulfur</keyword>
<evidence type="ECO:0000313" key="18">
    <source>
        <dbReference type="Proteomes" id="UP000249818"/>
    </source>
</evidence>
<dbReference type="FunFam" id="3.30.70.20:FF:000035">
    <property type="entry name" value="Iron hydrogenase 1"/>
    <property type="match status" value="1"/>
</dbReference>
<evidence type="ECO:0000256" key="1">
    <source>
        <dbReference type="ARBA" id="ARBA00001966"/>
    </source>
</evidence>
<proteinExistence type="inferred from homology"/>
<dbReference type="SUPFAM" id="SSF54292">
    <property type="entry name" value="2Fe-2S ferredoxin-like"/>
    <property type="match status" value="1"/>
</dbReference>
<comment type="cofactor">
    <cofactor evidence="1">
        <name>[4Fe-4S] cluster</name>
        <dbReference type="ChEBI" id="CHEBI:49883"/>
    </cofactor>
</comment>
<dbReference type="InterPro" id="IPR050157">
    <property type="entry name" value="PSI_iron-sulfur_center"/>
</dbReference>
<keyword evidence="4" id="KW-0004">4Fe-4S</keyword>
<dbReference type="Pfam" id="PF10588">
    <property type="entry name" value="NADH-G_4Fe-4S_3"/>
    <property type="match status" value="1"/>
</dbReference>
<evidence type="ECO:0000259" key="14">
    <source>
        <dbReference type="PROSITE" id="PS51085"/>
    </source>
</evidence>
<dbReference type="OrthoDB" id="9816402at2"/>
<evidence type="ECO:0000256" key="6">
    <source>
        <dbReference type="ARBA" id="ARBA00022723"/>
    </source>
</evidence>
<evidence type="ECO:0000259" key="15">
    <source>
        <dbReference type="PROSITE" id="PS51379"/>
    </source>
</evidence>
<evidence type="ECO:0000256" key="12">
    <source>
        <dbReference type="ARBA" id="ARBA00023136"/>
    </source>
</evidence>
<keyword evidence="8" id="KW-1278">Translocase</keyword>
<keyword evidence="6" id="KW-0479">Metal-binding</keyword>
<gene>
    <name evidence="17" type="primary">hoxU</name>
    <name evidence="17" type="ORF">BARAN1_0494</name>
</gene>
<evidence type="ECO:0000256" key="4">
    <source>
        <dbReference type="ARBA" id="ARBA00022485"/>
    </source>
</evidence>
<dbReference type="InterPro" id="IPR019574">
    <property type="entry name" value="NADH_UbQ_OxRdtase_Gsu_4Fe4S-bd"/>
</dbReference>
<dbReference type="Gene3D" id="3.10.20.740">
    <property type="match status" value="1"/>
</dbReference>
<dbReference type="KEGG" id="bana:BARAN1_0494"/>
<dbReference type="Pfam" id="PF13510">
    <property type="entry name" value="Fer2_4"/>
    <property type="match status" value="1"/>
</dbReference>
<dbReference type="GO" id="GO:0046872">
    <property type="term" value="F:metal ion binding"/>
    <property type="evidence" value="ECO:0007669"/>
    <property type="project" value="UniProtKB-KW"/>
</dbReference>
<evidence type="ECO:0000313" key="17">
    <source>
        <dbReference type="EMBL" id="SQD92518.1"/>
    </source>
</evidence>
<dbReference type="RefSeq" id="WP_122030722.1">
    <property type="nucleotide sequence ID" value="NZ_LS483254.1"/>
</dbReference>
<dbReference type="InterPro" id="IPR017896">
    <property type="entry name" value="4Fe4S_Fe-S-bd"/>
</dbReference>
<dbReference type="Proteomes" id="UP000249818">
    <property type="component" value="Chromosome BARAN1"/>
</dbReference>
<dbReference type="PIRSF" id="PIRSF000309">
    <property type="entry name" value="NAD_red_hyd_HoxU"/>
    <property type="match status" value="1"/>
</dbReference>
<keyword evidence="18" id="KW-1185">Reference proteome</keyword>
<dbReference type="GO" id="GO:0051537">
    <property type="term" value="F:2 iron, 2 sulfur cluster binding"/>
    <property type="evidence" value="ECO:0007669"/>
    <property type="project" value="UniProtKB-KW"/>
</dbReference>
<feature type="domain" description="4Fe-4S ferredoxin-type" evidence="15">
    <location>
        <begin position="138"/>
        <end position="169"/>
    </location>
</feature>
<feature type="domain" description="4Fe-4S ferredoxin-type" evidence="15">
    <location>
        <begin position="182"/>
        <end position="211"/>
    </location>
</feature>
<dbReference type="Gene3D" id="3.30.70.20">
    <property type="match status" value="1"/>
</dbReference>
<dbReference type="PROSITE" id="PS51085">
    <property type="entry name" value="2FE2S_FER_2"/>
    <property type="match status" value="1"/>
</dbReference>
<sequence length="233" mass="25207">MINLRIDDVPAQAEPGQTILDAARAAGVRIPTLCHLEALCPVGACRLCLVEIRNWNGKLVPACATPAQEGLDVVANSDRLTSLRRTILELLFAERNHICAFCVSNGHCELQDLATELGMDHVTFPYRFPALAVDASHSKFGIDHNRCVLCGRCVRACAEVEGAFTWGFAGRGVHTLVEADLGDPWGRSVTCTGCGKCVQACPTGALFEKGKITAEQEKRPALLAEITERRPRA</sequence>
<dbReference type="PROSITE" id="PS00198">
    <property type="entry name" value="4FE4S_FER_1"/>
    <property type="match status" value="1"/>
</dbReference>
<reference evidence="18" key="1">
    <citation type="submission" date="2018-05" db="EMBL/GenBank/DDBJ databases">
        <authorList>
            <person name="Hao L."/>
        </authorList>
    </citation>
    <scope>NUCLEOTIDE SEQUENCE [LARGE SCALE GENOMIC DNA]</scope>
</reference>
<evidence type="ECO:0000256" key="3">
    <source>
        <dbReference type="ARBA" id="ARBA00005404"/>
    </source>
</evidence>
<evidence type="ECO:0000256" key="7">
    <source>
        <dbReference type="ARBA" id="ARBA00022737"/>
    </source>
</evidence>
<dbReference type="Pfam" id="PF22117">
    <property type="entry name" value="Fer4_Nqo3"/>
    <property type="match status" value="1"/>
</dbReference>
<keyword evidence="17" id="KW-0371">Homeobox</keyword>
<dbReference type="SUPFAM" id="SSF54862">
    <property type="entry name" value="4Fe-4S ferredoxins"/>
    <property type="match status" value="1"/>
</dbReference>
<dbReference type="GO" id="GO:0003677">
    <property type="term" value="F:DNA binding"/>
    <property type="evidence" value="ECO:0007669"/>
    <property type="project" value="UniProtKB-KW"/>
</dbReference>
<dbReference type="InterPro" id="IPR016214">
    <property type="entry name" value="NAD-red_Hydgase_HoxS_gsu"/>
</dbReference>
<organism evidence="17 18">
    <name type="scientific">Candidatus Bipolaricaulis anaerobius</name>
    <dbReference type="NCBI Taxonomy" id="2026885"/>
    <lineage>
        <taxon>Bacteria</taxon>
        <taxon>Candidatus Bipolaricaulota</taxon>
        <taxon>Candidatus Bipolaricaulia</taxon>
        <taxon>Candidatus Bipolaricaulales</taxon>
        <taxon>Candidatus Bipolaricaulaceae</taxon>
        <taxon>Candidatus Bipolaricaulis</taxon>
    </lineage>
</organism>
<dbReference type="InterPro" id="IPR054351">
    <property type="entry name" value="NADH_UbQ_OxRdtase_ferredoxin"/>
</dbReference>
<name>A0A2X3KVC7_9BACT</name>
<evidence type="ECO:0000256" key="11">
    <source>
        <dbReference type="ARBA" id="ARBA00023027"/>
    </source>
</evidence>
<evidence type="ECO:0000256" key="5">
    <source>
        <dbReference type="ARBA" id="ARBA00022714"/>
    </source>
</evidence>
<dbReference type="AlphaFoldDB" id="A0A2X3KVC7"/>
<keyword evidence="7" id="KW-0677">Repeat</keyword>
<dbReference type="GO" id="GO:0016020">
    <property type="term" value="C:membrane"/>
    <property type="evidence" value="ECO:0007669"/>
    <property type="project" value="UniProtKB-SubCell"/>
</dbReference>
<dbReference type="NCBIfam" id="NF005745">
    <property type="entry name" value="PRK07569.1"/>
    <property type="match status" value="1"/>
</dbReference>
<dbReference type="PANTHER" id="PTHR24960:SF84">
    <property type="entry name" value="HYDROGENASE SUBUNIT"/>
    <property type="match status" value="1"/>
</dbReference>
<dbReference type="SMART" id="SM00929">
    <property type="entry name" value="NADH-G_4Fe-4S_3"/>
    <property type="match status" value="1"/>
</dbReference>
<keyword evidence="12" id="KW-0472">Membrane</keyword>
<accession>A0A2X3KVC7</accession>
<evidence type="ECO:0000256" key="9">
    <source>
        <dbReference type="ARBA" id="ARBA00023004"/>
    </source>
</evidence>
<dbReference type="FunFam" id="3.10.20.740:FF:000004">
    <property type="entry name" value="NADH-quinone oxidoreductase"/>
    <property type="match status" value="1"/>
</dbReference>
<dbReference type="PANTHER" id="PTHR24960">
    <property type="entry name" value="PHOTOSYSTEM I IRON-SULFUR CENTER-RELATED"/>
    <property type="match status" value="1"/>
</dbReference>
<dbReference type="CDD" id="cd00207">
    <property type="entry name" value="fer2"/>
    <property type="match status" value="1"/>
</dbReference>
<dbReference type="InterPro" id="IPR036010">
    <property type="entry name" value="2Fe-2S_ferredoxin-like_sf"/>
</dbReference>
<evidence type="ECO:0000256" key="13">
    <source>
        <dbReference type="ARBA" id="ARBA00034078"/>
    </source>
</evidence>
<protein>
    <submittedName>
        <fullName evidence="17">Bidirectional hydrogenase complex protein HoxU</fullName>
    </submittedName>
</protein>
<comment type="cofactor">
    <cofactor evidence="13">
        <name>[2Fe-2S] cluster</name>
        <dbReference type="ChEBI" id="CHEBI:190135"/>
    </cofactor>
</comment>
<dbReference type="GO" id="GO:0051539">
    <property type="term" value="F:4 iron, 4 sulfur cluster binding"/>
    <property type="evidence" value="ECO:0007669"/>
    <property type="project" value="UniProtKB-KW"/>
</dbReference>
<feature type="domain" description="2Fe-2S ferredoxin-type" evidence="14">
    <location>
        <begin position="1"/>
        <end position="79"/>
    </location>
</feature>
<feature type="domain" description="4Fe-4S His(Cys)3-ligated-type" evidence="16">
    <location>
        <begin position="79"/>
        <end position="118"/>
    </location>
</feature>
<dbReference type="InterPro" id="IPR001041">
    <property type="entry name" value="2Fe-2S_ferredoxin-type"/>
</dbReference>
<evidence type="ECO:0000256" key="8">
    <source>
        <dbReference type="ARBA" id="ARBA00022967"/>
    </source>
</evidence>
<keyword evidence="11" id="KW-0520">NAD</keyword>
<evidence type="ECO:0000256" key="10">
    <source>
        <dbReference type="ARBA" id="ARBA00023014"/>
    </source>
</evidence>
<comment type="similarity">
    <text evidence="3">Belongs to the complex I 75 kDa subunit family.</text>
</comment>
<dbReference type="PROSITE" id="PS51379">
    <property type="entry name" value="4FE4S_FER_2"/>
    <property type="match status" value="2"/>
</dbReference>